<gene>
    <name evidence="6" type="ORF">KDAU_52130</name>
</gene>
<dbReference type="PRINTS" id="PR00364">
    <property type="entry name" value="DISEASERSIST"/>
</dbReference>
<evidence type="ECO:0000256" key="1">
    <source>
        <dbReference type="ARBA" id="ARBA00022574"/>
    </source>
</evidence>
<dbReference type="Gene3D" id="3.40.50.300">
    <property type="entry name" value="P-loop containing nucleotide triphosphate hydrolases"/>
    <property type="match status" value="1"/>
</dbReference>
<dbReference type="InterPro" id="IPR027417">
    <property type="entry name" value="P-loop_NTPase"/>
</dbReference>
<keyword evidence="1 3" id="KW-0853">WD repeat</keyword>
<dbReference type="AlphaFoldDB" id="A0A401ZM43"/>
<dbReference type="Gene3D" id="2.130.10.10">
    <property type="entry name" value="YVTN repeat-like/Quinoprotein amine dehydrogenase"/>
    <property type="match status" value="7"/>
</dbReference>
<feature type="repeat" description="WD" evidence="3">
    <location>
        <begin position="1006"/>
        <end position="1047"/>
    </location>
</feature>
<feature type="repeat" description="WD" evidence="3">
    <location>
        <begin position="459"/>
        <end position="500"/>
    </location>
</feature>
<feature type="repeat" description="WD" evidence="3">
    <location>
        <begin position="501"/>
        <end position="542"/>
    </location>
</feature>
<organism evidence="6 7">
    <name type="scientific">Dictyobacter aurantiacus</name>
    <dbReference type="NCBI Taxonomy" id="1936993"/>
    <lineage>
        <taxon>Bacteria</taxon>
        <taxon>Bacillati</taxon>
        <taxon>Chloroflexota</taxon>
        <taxon>Ktedonobacteria</taxon>
        <taxon>Ktedonobacterales</taxon>
        <taxon>Dictyobacteraceae</taxon>
        <taxon>Dictyobacter</taxon>
    </lineage>
</organism>
<dbReference type="InterPro" id="IPR050349">
    <property type="entry name" value="WD_LIS1/nudF_dynein_reg"/>
</dbReference>
<dbReference type="Pfam" id="PF05729">
    <property type="entry name" value="NACHT"/>
    <property type="match status" value="1"/>
</dbReference>
<feature type="repeat" description="WD" evidence="3">
    <location>
        <begin position="543"/>
        <end position="584"/>
    </location>
</feature>
<feature type="repeat" description="WD" evidence="3">
    <location>
        <begin position="627"/>
        <end position="668"/>
    </location>
</feature>
<evidence type="ECO:0000259" key="5">
    <source>
        <dbReference type="Pfam" id="PF23414"/>
    </source>
</evidence>
<dbReference type="SUPFAM" id="SSF52540">
    <property type="entry name" value="P-loop containing nucleoside triphosphate hydrolases"/>
    <property type="match status" value="1"/>
</dbReference>
<dbReference type="PANTHER" id="PTHR44129">
    <property type="entry name" value="WD REPEAT-CONTAINING PROTEIN POP1"/>
    <property type="match status" value="1"/>
</dbReference>
<protein>
    <recommendedName>
        <fullName evidence="8">NB-ARC domain-containing protein</fullName>
    </recommendedName>
</protein>
<feature type="repeat" description="WD" evidence="3">
    <location>
        <begin position="753"/>
        <end position="794"/>
    </location>
</feature>
<dbReference type="Pfam" id="PF00400">
    <property type="entry name" value="WD40"/>
    <property type="match status" value="5"/>
</dbReference>
<dbReference type="PROSITE" id="PS50082">
    <property type="entry name" value="WD_REPEATS_2"/>
    <property type="match status" value="14"/>
</dbReference>
<name>A0A401ZM43_9CHLR</name>
<dbReference type="InterPro" id="IPR020472">
    <property type="entry name" value="WD40_PAC1"/>
</dbReference>
<dbReference type="InterPro" id="IPR055442">
    <property type="entry name" value="Beta-prop_EML-like_2nd"/>
</dbReference>
<keyword evidence="2" id="KW-0677">Repeat</keyword>
<dbReference type="SUPFAM" id="SSF50998">
    <property type="entry name" value="Quinoprotein alcohol dehydrogenase-like"/>
    <property type="match status" value="1"/>
</dbReference>
<keyword evidence="7" id="KW-1185">Reference proteome</keyword>
<feature type="repeat" description="WD" evidence="3">
    <location>
        <begin position="963"/>
        <end position="1004"/>
    </location>
</feature>
<feature type="repeat" description="WD" evidence="3">
    <location>
        <begin position="711"/>
        <end position="752"/>
    </location>
</feature>
<dbReference type="OrthoDB" id="134579at2"/>
<proteinExistence type="predicted"/>
<feature type="repeat" description="WD" evidence="3">
    <location>
        <begin position="837"/>
        <end position="878"/>
    </location>
</feature>
<dbReference type="Proteomes" id="UP000287224">
    <property type="component" value="Unassembled WGS sequence"/>
</dbReference>
<reference evidence="7" key="1">
    <citation type="submission" date="2018-12" db="EMBL/GenBank/DDBJ databases">
        <title>Tengunoibacter tsumagoiensis gen. nov., sp. nov., Dictyobacter kobayashii sp. nov., D. alpinus sp. nov., and D. joshuensis sp. nov. and description of Dictyobacteraceae fam. nov. within the order Ktedonobacterales isolated from Tengu-no-mugimeshi.</title>
        <authorList>
            <person name="Wang C.M."/>
            <person name="Zheng Y."/>
            <person name="Sakai Y."/>
            <person name="Toyoda A."/>
            <person name="Minakuchi Y."/>
            <person name="Abe K."/>
            <person name="Yokota A."/>
            <person name="Yabe S."/>
        </authorList>
    </citation>
    <scope>NUCLEOTIDE SEQUENCE [LARGE SCALE GENOMIC DNA]</scope>
    <source>
        <strain evidence="7">S-27</strain>
    </source>
</reference>
<sequence length="1081" mass="119362">MGEAPYVGHFYGRADELVVLKRWIVDDRCRLISIIGMGGIGKSSLVARLIDQELHVFRAVFWRSLLNAPPLDRFLQECLQFLIQTQQIQIPQDTEEKMRLLMTQLQKQRCLLVLDNAEAILKSGSSMAEYKDGYEGYGKFIHHIAETRHQSCLIVTSREQPKEIARLAGKETSVRSYRLGGLNVDDARAILETRGLSGDEHSWQILIERLSSNPQTLLLIASLIREGYRGLISQYLVDFSDVSPHEYPDVRTLLDEQFARLSPLEQQVFYWLAIEREAISLQDLRGDVVQSVSKVEMLTTIEALQRRSLIEQSGSGNFTLQPAIMEAITDRFNERIVQEIITDEPAFFASHALMKAQTKDYIRQSQFQLILNVIAQKLFAMLGRRKLEEKFQQRLVALRNLPEQQNNYEVGNILNLLVQTGSDLYGFDFSHLVVRQAYLQEVEMPEVNFAYANLATSVFTDTFGSILSVAFSPDGDLLAAGTASGEIRIWHAASGLPLQTIRGHINWVSSVAFSSDGRALASGSDDQTVRLWEVNSGQCLTILHGHTSEVKSVAFSPDGRALASGSDDQTVHLWEVSSGKCLAVLHGHTSTVRSAAFSPDGRTLASGSGDQTVRLWEMSSGQCLTILHGHTSEVWSVAFSPDGRMLASGSYDQTVRLWEVSSGQCLTTLQGHSHWVRLVAFSPDGRTLASGSYDQTVRLWEVSSSKCLAILHGHTSEVWSVAFSPDGRTLVSGSYDQTVRLWEVNSGKCLAILQGHSHRVSSVDFSSDGKALASGSDDQTVRLWEVSSGKCLTTLQGHSHWVRSVAFSPDGRTLASGSYDQTVRLWEVSNGQCLTILHGHTGEVRSVAFSPDGRTLVSGSYDQTVRLWEVSSGKCLTTLQGHSHWVRSVAFSPDGRTLASGSDDQTVRLWEVSSGKCLAVLQGHTSVVWSVAFGSDGRTLASGSGDQTVRWWEVSSGKCLAILHGHTSVVRSVVFSPDGKALASGSDDQTVRLWEVSSGQCLAILHGHNYDRVSSVIFSPDSRTLASCSFDGVISLWDMLTGTCLRTLRIDRPYERMNITQVQGLTEVQKATLKLLGAIEE</sequence>
<feature type="domain" description="EML-like second beta-propeller" evidence="5">
    <location>
        <begin position="804"/>
        <end position="958"/>
    </location>
</feature>
<feature type="repeat" description="WD" evidence="3">
    <location>
        <begin position="669"/>
        <end position="710"/>
    </location>
</feature>
<feature type="domain" description="NACHT" evidence="4">
    <location>
        <begin position="30"/>
        <end position="192"/>
    </location>
</feature>
<feature type="repeat" description="WD" evidence="3">
    <location>
        <begin position="585"/>
        <end position="626"/>
    </location>
</feature>
<dbReference type="PRINTS" id="PR00320">
    <property type="entry name" value="GPROTEINBRPT"/>
</dbReference>
<dbReference type="InterPro" id="IPR011047">
    <property type="entry name" value="Quinoprotein_ADH-like_sf"/>
</dbReference>
<dbReference type="SUPFAM" id="SSF50978">
    <property type="entry name" value="WD40 repeat-like"/>
    <property type="match status" value="2"/>
</dbReference>
<evidence type="ECO:0000313" key="7">
    <source>
        <dbReference type="Proteomes" id="UP000287224"/>
    </source>
</evidence>
<feature type="repeat" description="WD" evidence="3">
    <location>
        <begin position="921"/>
        <end position="962"/>
    </location>
</feature>
<feature type="repeat" description="WD" evidence="3">
    <location>
        <begin position="795"/>
        <end position="836"/>
    </location>
</feature>
<evidence type="ECO:0000259" key="4">
    <source>
        <dbReference type="Pfam" id="PF05729"/>
    </source>
</evidence>
<dbReference type="InterPro" id="IPR019775">
    <property type="entry name" value="WD40_repeat_CS"/>
</dbReference>
<dbReference type="Pfam" id="PF23414">
    <property type="entry name" value="Beta-prop_EML_2"/>
    <property type="match status" value="1"/>
</dbReference>
<dbReference type="SMART" id="SM00320">
    <property type="entry name" value="WD40"/>
    <property type="match status" value="14"/>
</dbReference>
<dbReference type="PROSITE" id="PS00678">
    <property type="entry name" value="WD_REPEATS_1"/>
    <property type="match status" value="12"/>
</dbReference>
<evidence type="ECO:0000313" key="6">
    <source>
        <dbReference type="EMBL" id="GCE07884.1"/>
    </source>
</evidence>
<accession>A0A401ZM43</accession>
<dbReference type="InterPro" id="IPR036322">
    <property type="entry name" value="WD40_repeat_dom_sf"/>
</dbReference>
<dbReference type="PROSITE" id="PS50294">
    <property type="entry name" value="WD_REPEATS_REGION"/>
    <property type="match status" value="14"/>
</dbReference>
<dbReference type="InterPro" id="IPR015943">
    <property type="entry name" value="WD40/YVTN_repeat-like_dom_sf"/>
</dbReference>
<evidence type="ECO:0000256" key="2">
    <source>
        <dbReference type="ARBA" id="ARBA00022737"/>
    </source>
</evidence>
<dbReference type="RefSeq" id="WP_160146129.1">
    <property type="nucleotide sequence ID" value="NZ_BIFQ01000002.1"/>
</dbReference>
<dbReference type="EMBL" id="BIFQ01000002">
    <property type="protein sequence ID" value="GCE07884.1"/>
    <property type="molecule type" value="Genomic_DNA"/>
</dbReference>
<evidence type="ECO:0008006" key="8">
    <source>
        <dbReference type="Google" id="ProtNLM"/>
    </source>
</evidence>
<dbReference type="Pfam" id="PF25173">
    <property type="entry name" value="Beta-prop_WDR3_1st"/>
    <property type="match status" value="1"/>
</dbReference>
<feature type="repeat" description="WD" evidence="3">
    <location>
        <begin position="879"/>
        <end position="920"/>
    </location>
</feature>
<dbReference type="InterPro" id="IPR007111">
    <property type="entry name" value="NACHT_NTPase"/>
</dbReference>
<dbReference type="CDD" id="cd00200">
    <property type="entry name" value="WD40"/>
    <property type="match status" value="3"/>
</dbReference>
<dbReference type="InterPro" id="IPR001680">
    <property type="entry name" value="WD40_rpt"/>
</dbReference>
<evidence type="ECO:0000256" key="3">
    <source>
        <dbReference type="PROSITE-ProRule" id="PRU00221"/>
    </source>
</evidence>
<comment type="caution">
    <text evidence="6">The sequence shown here is derived from an EMBL/GenBank/DDBJ whole genome shotgun (WGS) entry which is preliminary data.</text>
</comment>